<accession>A0A0C9U7P5</accession>
<feature type="chain" id="PRO_5002204077" evidence="2">
    <location>
        <begin position="21"/>
        <end position="176"/>
    </location>
</feature>
<gene>
    <name evidence="3" type="ORF">M422DRAFT_258157</name>
</gene>
<keyword evidence="4" id="KW-1185">Reference proteome</keyword>
<dbReference type="HOGENOM" id="CLU_1526127_0_0_1"/>
<reference evidence="3 4" key="1">
    <citation type="submission" date="2014-06" db="EMBL/GenBank/DDBJ databases">
        <title>Evolutionary Origins and Diversification of the Mycorrhizal Mutualists.</title>
        <authorList>
            <consortium name="DOE Joint Genome Institute"/>
            <consortium name="Mycorrhizal Genomics Consortium"/>
            <person name="Kohler A."/>
            <person name="Kuo A."/>
            <person name="Nagy L.G."/>
            <person name="Floudas D."/>
            <person name="Copeland A."/>
            <person name="Barry K.W."/>
            <person name="Cichocki N."/>
            <person name="Veneault-Fourrey C."/>
            <person name="LaButti K."/>
            <person name="Lindquist E.A."/>
            <person name="Lipzen A."/>
            <person name="Lundell T."/>
            <person name="Morin E."/>
            <person name="Murat C."/>
            <person name="Riley R."/>
            <person name="Ohm R."/>
            <person name="Sun H."/>
            <person name="Tunlid A."/>
            <person name="Henrissat B."/>
            <person name="Grigoriev I.V."/>
            <person name="Hibbett D.S."/>
            <person name="Martin F."/>
        </authorList>
    </citation>
    <scope>NUCLEOTIDE SEQUENCE [LARGE SCALE GENOMIC DNA]</scope>
    <source>
        <strain evidence="3 4">SS14</strain>
    </source>
</reference>
<feature type="compositionally biased region" description="Polar residues" evidence="1">
    <location>
        <begin position="56"/>
        <end position="65"/>
    </location>
</feature>
<evidence type="ECO:0000313" key="3">
    <source>
        <dbReference type="EMBL" id="KIJ39003.1"/>
    </source>
</evidence>
<dbReference type="EMBL" id="KN837155">
    <property type="protein sequence ID" value="KIJ39003.1"/>
    <property type="molecule type" value="Genomic_DNA"/>
</dbReference>
<keyword evidence="2" id="KW-0732">Signal</keyword>
<evidence type="ECO:0000313" key="4">
    <source>
        <dbReference type="Proteomes" id="UP000054279"/>
    </source>
</evidence>
<feature type="signal peptide" evidence="2">
    <location>
        <begin position="1"/>
        <end position="20"/>
    </location>
</feature>
<evidence type="ECO:0000256" key="2">
    <source>
        <dbReference type="SAM" id="SignalP"/>
    </source>
</evidence>
<organism evidence="3 4">
    <name type="scientific">Sphaerobolus stellatus (strain SS14)</name>
    <dbReference type="NCBI Taxonomy" id="990650"/>
    <lineage>
        <taxon>Eukaryota</taxon>
        <taxon>Fungi</taxon>
        <taxon>Dikarya</taxon>
        <taxon>Basidiomycota</taxon>
        <taxon>Agaricomycotina</taxon>
        <taxon>Agaricomycetes</taxon>
        <taxon>Phallomycetidae</taxon>
        <taxon>Geastrales</taxon>
        <taxon>Sphaerobolaceae</taxon>
        <taxon>Sphaerobolus</taxon>
    </lineage>
</organism>
<sequence>MLGFLQFLLAMFFAFKLIGGTRVFTLHPANLGLNEDILTPRRKSPQKQKQERVQRRSQIYSSPGTELDESQTNDSDAPETVMVTKRIIVGMMAGFYPKNTAMETATITSTVTEVQVQAVTARPTPPSKEKCKYGVSWKECMRAEEKKEEAKKAGTVGARHGLDRLRRYLWLYDLCT</sequence>
<name>A0A0C9U7P5_SPHS4</name>
<feature type="region of interest" description="Disordered" evidence="1">
    <location>
        <begin position="37"/>
        <end position="78"/>
    </location>
</feature>
<proteinExistence type="predicted"/>
<dbReference type="AlphaFoldDB" id="A0A0C9U7P5"/>
<evidence type="ECO:0000256" key="1">
    <source>
        <dbReference type="SAM" id="MobiDB-lite"/>
    </source>
</evidence>
<protein>
    <submittedName>
        <fullName evidence="3">Unplaced genomic scaffold SPHSTscaffold_80, whole genome shotgun sequence</fullName>
    </submittedName>
</protein>
<dbReference type="Proteomes" id="UP000054279">
    <property type="component" value="Unassembled WGS sequence"/>
</dbReference>